<keyword evidence="2" id="KW-1185">Reference proteome</keyword>
<proteinExistence type="predicted"/>
<dbReference type="EMBL" id="CADCXU010021549">
    <property type="protein sequence ID" value="CAB0009156.1"/>
    <property type="molecule type" value="Genomic_DNA"/>
</dbReference>
<dbReference type="Proteomes" id="UP000479000">
    <property type="component" value="Unassembled WGS sequence"/>
</dbReference>
<dbReference type="AlphaFoldDB" id="A0A6H5GZD1"/>
<protein>
    <submittedName>
        <fullName evidence="1">Uncharacterized protein</fullName>
    </submittedName>
</protein>
<organism evidence="1 2">
    <name type="scientific">Nesidiocoris tenuis</name>
    <dbReference type="NCBI Taxonomy" id="355587"/>
    <lineage>
        <taxon>Eukaryota</taxon>
        <taxon>Metazoa</taxon>
        <taxon>Ecdysozoa</taxon>
        <taxon>Arthropoda</taxon>
        <taxon>Hexapoda</taxon>
        <taxon>Insecta</taxon>
        <taxon>Pterygota</taxon>
        <taxon>Neoptera</taxon>
        <taxon>Paraneoptera</taxon>
        <taxon>Hemiptera</taxon>
        <taxon>Heteroptera</taxon>
        <taxon>Panheteroptera</taxon>
        <taxon>Cimicomorpha</taxon>
        <taxon>Miridae</taxon>
        <taxon>Dicyphina</taxon>
        <taxon>Nesidiocoris</taxon>
    </lineage>
</organism>
<sequence length="244" mass="27934">MRAVQGLEIFLKQEGFSSSILVVRSNRASHRAENDPINRNWKQEIWTISQVGSRYSADFSLIPYRFDQMSFANTWKKGVNSVTAHKKRKSFRRNAVLFRYSKVAYGLEETSGYPTWQTGFCRTRLSLLEPCGRIVRFTSRSGQRHALISGSNVLHSIAVESSCNAQSSIRYHSAGRFGDQLANETNELHRSRTSVEGTVFDCSIELRAAAKSLRSTDIESRDRRRSISVWIFSPPIWSIFRIQE</sequence>
<gene>
    <name evidence="1" type="ORF">NTEN_LOCUS14329</name>
</gene>
<evidence type="ECO:0000313" key="2">
    <source>
        <dbReference type="Proteomes" id="UP000479000"/>
    </source>
</evidence>
<reference evidence="1 2" key="1">
    <citation type="submission" date="2020-02" db="EMBL/GenBank/DDBJ databases">
        <authorList>
            <person name="Ferguson B K."/>
        </authorList>
    </citation>
    <scope>NUCLEOTIDE SEQUENCE [LARGE SCALE GENOMIC DNA]</scope>
</reference>
<evidence type="ECO:0000313" key="1">
    <source>
        <dbReference type="EMBL" id="CAB0009156.1"/>
    </source>
</evidence>
<name>A0A6H5GZD1_9HEMI</name>
<accession>A0A6H5GZD1</accession>